<dbReference type="EMBL" id="CP007217">
    <property type="protein sequence ID" value="AJR10931.1"/>
    <property type="molecule type" value="Genomic_DNA"/>
</dbReference>
<organism evidence="2 3">
    <name type="scientific">Chlamydia muridarum</name>
    <dbReference type="NCBI Taxonomy" id="83560"/>
    <lineage>
        <taxon>Bacteria</taxon>
        <taxon>Pseudomonadati</taxon>
        <taxon>Chlamydiota</taxon>
        <taxon>Chlamydiia</taxon>
        <taxon>Chlamydiales</taxon>
        <taxon>Chlamydiaceae</taxon>
        <taxon>Chlamydia/Chlamydophila group</taxon>
        <taxon>Chlamydia</taxon>
    </lineage>
</organism>
<accession>A0A070A0H6</accession>
<dbReference type="KEGG" id="cmg:NC81_04390"/>
<name>A0A070A0H6_CHLMR</name>
<dbReference type="RefSeq" id="WP_010231790.1">
    <property type="nucleotide sequence ID" value="NZ_CP007217.1"/>
</dbReference>
<reference evidence="2 3" key="1">
    <citation type="submission" date="2014-02" db="EMBL/GenBank/DDBJ databases">
        <authorList>
            <person name="Chen C."/>
            <person name="Conrad T.A."/>
            <person name="Zhou Z."/>
            <person name="Lai Z."/>
            <person name="Zhong G."/>
        </authorList>
    </citation>
    <scope>NUCLEOTIDE SEQUENCE [LARGE SCALE GENOMIC DNA]</scope>
    <source>
        <strain evidence="2 3">Nigg3-28</strain>
    </source>
</reference>
<dbReference type="AlphaFoldDB" id="A0A070A0H6"/>
<proteinExistence type="predicted"/>
<gene>
    <name evidence="2" type="ORF">BD36_04650</name>
</gene>
<dbReference type="GeneID" id="1246234"/>
<dbReference type="KEGG" id="cmx:DNC_04400"/>
<dbReference type="PATRIC" id="fig|83560.10.peg.895"/>
<dbReference type="Proteomes" id="UP000260363">
    <property type="component" value="Chromosome"/>
</dbReference>
<evidence type="ECO:0000313" key="3">
    <source>
        <dbReference type="Proteomes" id="UP000260363"/>
    </source>
</evidence>
<sequence length="119" mass="13254">MSKKHKPNKERSSSKSQVKPAHLSTKEAPALQELQDVIISFSQDLPLAQMFSEMQDEKQLAKMMAALSGMLDSLPIETLTKGILNNPKEEAQLSQEISSIFLGLRHLTEAVNKHIADEK</sequence>
<feature type="region of interest" description="Disordered" evidence="1">
    <location>
        <begin position="1"/>
        <end position="26"/>
    </location>
</feature>
<protein>
    <submittedName>
        <fullName evidence="2">Uncharacterized protein</fullName>
    </submittedName>
</protein>
<dbReference type="STRING" id="83560.NC80_04370"/>
<dbReference type="OMA" id="KEDAMFA"/>
<evidence type="ECO:0000313" key="2">
    <source>
        <dbReference type="EMBL" id="AJR10931.1"/>
    </source>
</evidence>
<evidence type="ECO:0000256" key="1">
    <source>
        <dbReference type="SAM" id="MobiDB-lite"/>
    </source>
</evidence>
<dbReference type="KEGG" id="cmm:NC80_04370"/>